<dbReference type="HOGENOM" id="CLU_090389_11_0_1"/>
<dbReference type="PANTHER" id="PTHR45663">
    <property type="entry name" value="GEO12009P1"/>
    <property type="match status" value="1"/>
</dbReference>
<accession>A0A067LY06</accession>
<dbReference type="InParanoid" id="A0A067LY06"/>
<keyword evidence="3" id="KW-1015">Disulfide bond</keyword>
<dbReference type="Pfam" id="PF00085">
    <property type="entry name" value="Thioredoxin"/>
    <property type="match status" value="1"/>
</dbReference>
<evidence type="ECO:0000256" key="2">
    <source>
        <dbReference type="ARBA" id="ARBA00022982"/>
    </source>
</evidence>
<dbReference type="STRING" id="930990.A0A067LY06"/>
<evidence type="ECO:0000313" key="6">
    <source>
        <dbReference type="Proteomes" id="UP000027195"/>
    </source>
</evidence>
<dbReference type="PROSITE" id="PS00194">
    <property type="entry name" value="THIOREDOXIN_1"/>
    <property type="match status" value="1"/>
</dbReference>
<sequence>MHRAINLPRARPVLRSNILARTFHASTFKREHFLNASADKFEERVISKSADKPILVDFFAEWCPPCKQLSPLLEKITSDPSLVEGKDIDLMTINTDEETDLAIKYKISSLPTVIAFKNGSPVAQFVGSVPLPSLQAFCKQL</sequence>
<dbReference type="GO" id="GO:0005737">
    <property type="term" value="C:cytoplasm"/>
    <property type="evidence" value="ECO:0007669"/>
    <property type="project" value="TreeGrafter"/>
</dbReference>
<feature type="domain" description="Thioredoxin" evidence="4">
    <location>
        <begin position="14"/>
        <end position="141"/>
    </location>
</feature>
<proteinExistence type="predicted"/>
<evidence type="ECO:0000259" key="4">
    <source>
        <dbReference type="PROSITE" id="PS51352"/>
    </source>
</evidence>
<name>A0A067LY06_BOTB1</name>
<dbReference type="EMBL" id="KL198111">
    <property type="protein sequence ID" value="KDQ07240.1"/>
    <property type="molecule type" value="Genomic_DNA"/>
</dbReference>
<organism evidence="5 6">
    <name type="scientific">Botryobasidium botryosum (strain FD-172 SS1)</name>
    <dbReference type="NCBI Taxonomy" id="930990"/>
    <lineage>
        <taxon>Eukaryota</taxon>
        <taxon>Fungi</taxon>
        <taxon>Dikarya</taxon>
        <taxon>Basidiomycota</taxon>
        <taxon>Agaricomycotina</taxon>
        <taxon>Agaricomycetes</taxon>
        <taxon>Cantharellales</taxon>
        <taxon>Botryobasidiaceae</taxon>
        <taxon>Botryobasidium</taxon>
    </lineage>
</organism>
<protein>
    <recommendedName>
        <fullName evidence="4">Thioredoxin domain-containing protein</fullName>
    </recommendedName>
</protein>
<reference evidence="6" key="1">
    <citation type="journal article" date="2014" name="Proc. Natl. Acad. Sci. U.S.A.">
        <title>Extensive sampling of basidiomycete genomes demonstrates inadequacy of the white-rot/brown-rot paradigm for wood decay fungi.</title>
        <authorList>
            <person name="Riley R."/>
            <person name="Salamov A.A."/>
            <person name="Brown D.W."/>
            <person name="Nagy L.G."/>
            <person name="Floudas D."/>
            <person name="Held B.W."/>
            <person name="Levasseur A."/>
            <person name="Lombard V."/>
            <person name="Morin E."/>
            <person name="Otillar R."/>
            <person name="Lindquist E.A."/>
            <person name="Sun H."/>
            <person name="LaButti K.M."/>
            <person name="Schmutz J."/>
            <person name="Jabbour D."/>
            <person name="Luo H."/>
            <person name="Baker S.E."/>
            <person name="Pisabarro A.G."/>
            <person name="Walton J.D."/>
            <person name="Blanchette R.A."/>
            <person name="Henrissat B."/>
            <person name="Martin F."/>
            <person name="Cullen D."/>
            <person name="Hibbett D.S."/>
            <person name="Grigoriev I.V."/>
        </authorList>
    </citation>
    <scope>NUCLEOTIDE SEQUENCE [LARGE SCALE GENOMIC DNA]</scope>
    <source>
        <strain evidence="6">FD-172 SS1</strain>
    </source>
</reference>
<keyword evidence="2" id="KW-0249">Electron transport</keyword>
<dbReference type="PROSITE" id="PS51352">
    <property type="entry name" value="THIOREDOXIN_2"/>
    <property type="match status" value="1"/>
</dbReference>
<dbReference type="AlphaFoldDB" id="A0A067LY06"/>
<evidence type="ECO:0000313" key="5">
    <source>
        <dbReference type="EMBL" id="KDQ07240.1"/>
    </source>
</evidence>
<keyword evidence="6" id="KW-1185">Reference proteome</keyword>
<evidence type="ECO:0000256" key="3">
    <source>
        <dbReference type="ARBA" id="ARBA00023157"/>
    </source>
</evidence>
<dbReference type="PRINTS" id="PR00421">
    <property type="entry name" value="THIOREDOXIN"/>
</dbReference>
<dbReference type="InterPro" id="IPR013766">
    <property type="entry name" value="Thioredoxin_domain"/>
</dbReference>
<gene>
    <name evidence="5" type="ORF">BOTBODRAFT_38941</name>
</gene>
<dbReference type="CDD" id="cd02947">
    <property type="entry name" value="TRX_family"/>
    <property type="match status" value="1"/>
</dbReference>
<dbReference type="FunCoup" id="A0A067LY06">
    <property type="interactions" value="14"/>
</dbReference>
<dbReference type="Proteomes" id="UP000027195">
    <property type="component" value="Unassembled WGS sequence"/>
</dbReference>
<dbReference type="SUPFAM" id="SSF52833">
    <property type="entry name" value="Thioredoxin-like"/>
    <property type="match status" value="1"/>
</dbReference>
<dbReference type="InterPro" id="IPR017937">
    <property type="entry name" value="Thioredoxin_CS"/>
</dbReference>
<dbReference type="GO" id="GO:0015035">
    <property type="term" value="F:protein-disulfide reductase activity"/>
    <property type="evidence" value="ECO:0007669"/>
    <property type="project" value="TreeGrafter"/>
</dbReference>
<dbReference type="Gene3D" id="3.40.30.10">
    <property type="entry name" value="Glutaredoxin"/>
    <property type="match status" value="1"/>
</dbReference>
<evidence type="ECO:0000256" key="1">
    <source>
        <dbReference type="ARBA" id="ARBA00022448"/>
    </source>
</evidence>
<dbReference type="InterPro" id="IPR036249">
    <property type="entry name" value="Thioredoxin-like_sf"/>
</dbReference>
<keyword evidence="1" id="KW-0813">Transport</keyword>
<dbReference type="OrthoDB" id="2121326at2759"/>
<dbReference type="PANTHER" id="PTHR45663:SF11">
    <property type="entry name" value="GEO12009P1"/>
    <property type="match status" value="1"/>
</dbReference>